<evidence type="ECO:0000256" key="9">
    <source>
        <dbReference type="SAM" id="Coils"/>
    </source>
</evidence>
<accession>A0A4V3V7K3</accession>
<dbReference type="OrthoDB" id="9802471at2"/>
<dbReference type="GO" id="GO:0045259">
    <property type="term" value="C:proton-transporting ATP synthase complex"/>
    <property type="evidence" value="ECO:0007669"/>
    <property type="project" value="UniProtKB-KW"/>
</dbReference>
<dbReference type="SUPFAM" id="SSF47928">
    <property type="entry name" value="N-terminal domain of the delta subunit of the F1F0-ATP synthase"/>
    <property type="match status" value="1"/>
</dbReference>
<evidence type="ECO:0000256" key="1">
    <source>
        <dbReference type="ARBA" id="ARBA00004370"/>
    </source>
</evidence>
<dbReference type="EMBL" id="SLUB01000036">
    <property type="protein sequence ID" value="THE10973.1"/>
    <property type="molecule type" value="Genomic_DNA"/>
</dbReference>
<dbReference type="STRING" id="1033734.GCA_000285535_02550"/>
<dbReference type="GO" id="GO:0005886">
    <property type="term" value="C:plasma membrane"/>
    <property type="evidence" value="ECO:0007669"/>
    <property type="project" value="UniProtKB-SubCell"/>
</dbReference>
<evidence type="ECO:0000256" key="3">
    <source>
        <dbReference type="ARBA" id="ARBA00022781"/>
    </source>
</evidence>
<keyword evidence="3 8" id="KW-0375">Hydrogen ion transport</keyword>
<dbReference type="NCBIfam" id="NF004403">
    <property type="entry name" value="PRK05758.2-4"/>
    <property type="match status" value="1"/>
</dbReference>
<keyword evidence="4 8" id="KW-0406">Ion transport</keyword>
<dbReference type="Pfam" id="PF00213">
    <property type="entry name" value="OSCP"/>
    <property type="match status" value="1"/>
</dbReference>
<keyword evidence="5 8" id="KW-0472">Membrane</keyword>
<keyword evidence="7 8" id="KW-0066">ATP synthesis</keyword>
<organism evidence="10 11">
    <name type="scientific">Bacillus timonensis</name>
    <dbReference type="NCBI Taxonomy" id="1033734"/>
    <lineage>
        <taxon>Bacteria</taxon>
        <taxon>Bacillati</taxon>
        <taxon>Bacillota</taxon>
        <taxon>Bacilli</taxon>
        <taxon>Bacillales</taxon>
        <taxon>Bacillaceae</taxon>
        <taxon>Bacillus</taxon>
    </lineage>
</organism>
<keyword evidence="9" id="KW-0175">Coiled coil</keyword>
<keyword evidence="8" id="KW-1003">Cell membrane</keyword>
<dbReference type="Proteomes" id="UP000306477">
    <property type="component" value="Unassembled WGS sequence"/>
</dbReference>
<comment type="function">
    <text evidence="8">This protein is part of the stalk that links CF(0) to CF(1). It either transmits conformational changes from CF(0) to CF(1) or is implicated in proton conduction.</text>
</comment>
<proteinExistence type="inferred from homology"/>
<dbReference type="RefSeq" id="WP_136380719.1">
    <property type="nucleotide sequence ID" value="NZ_SLUB01000036.1"/>
</dbReference>
<evidence type="ECO:0000313" key="11">
    <source>
        <dbReference type="Proteomes" id="UP000306477"/>
    </source>
</evidence>
<evidence type="ECO:0000256" key="8">
    <source>
        <dbReference type="HAMAP-Rule" id="MF_01416"/>
    </source>
</evidence>
<comment type="function">
    <text evidence="8">F(1)F(0) ATP synthase produces ATP from ADP in the presence of a proton or sodium gradient. F-type ATPases consist of two structural domains, F(1) containing the extramembraneous catalytic core and F(0) containing the membrane proton channel, linked together by a central stalk and a peripheral stalk. During catalysis, ATP synthesis in the catalytic domain of F(1) is coupled via a rotary mechanism of the central stalk subunits to proton translocation.</text>
</comment>
<dbReference type="InterPro" id="IPR026015">
    <property type="entry name" value="ATP_synth_OSCP/delta_N_sf"/>
</dbReference>
<evidence type="ECO:0000313" key="10">
    <source>
        <dbReference type="EMBL" id="THE10973.1"/>
    </source>
</evidence>
<dbReference type="AlphaFoldDB" id="A0A4V3V7K3"/>
<evidence type="ECO:0000256" key="2">
    <source>
        <dbReference type="ARBA" id="ARBA00022448"/>
    </source>
</evidence>
<comment type="caution">
    <text evidence="10">The sequence shown here is derived from an EMBL/GenBank/DDBJ whole genome shotgun (WGS) entry which is preliminary data.</text>
</comment>
<dbReference type="PANTHER" id="PTHR11910">
    <property type="entry name" value="ATP SYNTHASE DELTA CHAIN"/>
    <property type="match status" value="1"/>
</dbReference>
<keyword evidence="6 8" id="KW-0139">CF(1)</keyword>
<feature type="coiled-coil region" evidence="9">
    <location>
        <begin position="10"/>
        <end position="37"/>
    </location>
</feature>
<evidence type="ECO:0000256" key="5">
    <source>
        <dbReference type="ARBA" id="ARBA00023136"/>
    </source>
</evidence>
<protein>
    <recommendedName>
        <fullName evidence="8">ATP synthase subunit delta</fullName>
    </recommendedName>
    <alternativeName>
        <fullName evidence="8">ATP synthase F(1) sector subunit delta</fullName>
    </alternativeName>
    <alternativeName>
        <fullName evidence="8">F-type ATPase subunit delta</fullName>
        <shortName evidence="8">F-ATPase subunit delta</shortName>
    </alternativeName>
</protein>
<dbReference type="InterPro" id="IPR000711">
    <property type="entry name" value="ATPase_OSCP/dsu"/>
</dbReference>
<dbReference type="GO" id="GO:0046933">
    <property type="term" value="F:proton-transporting ATP synthase activity, rotational mechanism"/>
    <property type="evidence" value="ECO:0007669"/>
    <property type="project" value="UniProtKB-UniRule"/>
</dbReference>
<name>A0A4V3V7K3_9BACI</name>
<keyword evidence="2 8" id="KW-0813">Transport</keyword>
<dbReference type="HAMAP" id="MF_01416">
    <property type="entry name" value="ATP_synth_delta_bact"/>
    <property type="match status" value="1"/>
</dbReference>
<comment type="subcellular location">
    <subcellularLocation>
        <location evidence="8">Cell membrane</location>
        <topology evidence="8">Peripheral membrane protein</topology>
    </subcellularLocation>
    <subcellularLocation>
        <location evidence="1">Membrane</location>
    </subcellularLocation>
</comment>
<comment type="similarity">
    <text evidence="8">Belongs to the ATPase delta chain family.</text>
</comment>
<dbReference type="PRINTS" id="PR00125">
    <property type="entry name" value="ATPASEDELTA"/>
</dbReference>
<evidence type="ECO:0000256" key="6">
    <source>
        <dbReference type="ARBA" id="ARBA00023196"/>
    </source>
</evidence>
<dbReference type="NCBIfam" id="TIGR01145">
    <property type="entry name" value="ATP_synt_delta"/>
    <property type="match status" value="1"/>
</dbReference>
<evidence type="ECO:0000256" key="4">
    <source>
        <dbReference type="ARBA" id="ARBA00023065"/>
    </source>
</evidence>
<dbReference type="PROSITE" id="PS00389">
    <property type="entry name" value="ATPASE_DELTA"/>
    <property type="match status" value="1"/>
</dbReference>
<gene>
    <name evidence="8" type="primary">atpH</name>
    <name evidence="10" type="ORF">E1I69_16755</name>
</gene>
<keyword evidence="11" id="KW-1185">Reference proteome</keyword>
<sequence length="180" mass="20146">MSKGIVAKRYAVALFQLASEQNALDQYEEEIRTVNQVFSNSDDFQSVLKNPKLTADKKKAIVTQSFQGFSQMTLNTLYLLIDRHREEIIADVAEEFIALANDRRGIADATVYSVRPLTDSEEAGISSVFARKVGKTSLRIQNIVDPSLIGGVKLRIGNRIFDGSVKGKLERLERQLIAKR</sequence>
<dbReference type="InterPro" id="IPR020781">
    <property type="entry name" value="ATPase_OSCP/d_CS"/>
</dbReference>
<evidence type="ECO:0000256" key="7">
    <source>
        <dbReference type="ARBA" id="ARBA00023310"/>
    </source>
</evidence>
<dbReference type="Gene3D" id="1.10.520.20">
    <property type="entry name" value="N-terminal domain of the delta subunit of the F1F0-ATP synthase"/>
    <property type="match status" value="1"/>
</dbReference>
<reference evidence="10 11" key="1">
    <citation type="journal article" date="2019" name="Indoor Air">
        <title>Impacts of indoor surface finishes on bacterial viability.</title>
        <authorList>
            <person name="Hu J."/>
            <person name="Maamar S.B."/>
            <person name="Glawe A.J."/>
            <person name="Gottel N."/>
            <person name="Gilbert J.A."/>
            <person name="Hartmann E.M."/>
        </authorList>
    </citation>
    <scope>NUCLEOTIDE SEQUENCE [LARGE SCALE GENOMIC DNA]</scope>
    <source>
        <strain evidence="10 11">AF060A6</strain>
    </source>
</reference>